<sequence length="707" mass="77507">MSEQDAPAPAPASVEAPVAALVAAPVTADKPEQVPETVTVDVAAAEAAATTKAADVSTPKADEASTPQKRRLSSPRVAKKPDDPEHKPADGEDTESEPEKQPKKRAKTTKGPKKTPGRKKKVVEVELNPQEEQKLVEAKVNALSDEIKGRFGQIVWAKMGGYPYWPCIITDPRLLPQKLQETAMKALETKYLVFFYVSNNFATISFKMIEPWDDTKFKYREGHPEKDSKAPKRRVKLMSAIEVADRETKLPIQERADGLLKPLELVVVKLEELAPAPVKRKPGRPPKAKNAVKTPPKKTVKKHTDGAASVQEEEEVVGPMLSKEEIKAKVASRKTPKKKGADEASNASGAAVKKALKALAKHKVNGSAEIDSKRKKEIELVVPHKSVKSADIREMTEEAAKKKLNGPKSKTKKDKGEYKVGDLASYASRMTRLHAKESARNNDELVSMMQALFKETLMYRSDVERSGLAAIIAVLRKKSNPTVGQTASALRKHMINILNHDTEIVNLGKKGHEDDAGHGSKKRKVENGSSVKAEDHLLKEISSAENSDAKGNSEKPTDGVVKDKEDAAVKAVPTEDVVVKAETVDEKTNAATEKRSASPTDSEKPTDGVVKDKEDLFAAPEHQNKNRTIFVDMLSKILDHDGAKRADLAKDIEGALYERFKDNSDEYLTQARIIIFGLKENASKRERLFSGALHSLELAYSDDAVSN</sequence>
<dbReference type="PROSITE" id="PS50812">
    <property type="entry name" value="PWWP"/>
    <property type="match status" value="1"/>
</dbReference>
<gene>
    <name evidence="3" type="ORF">PHMEG_00012040</name>
</gene>
<dbReference type="GO" id="GO:0006351">
    <property type="term" value="P:DNA-templated transcription"/>
    <property type="evidence" value="ECO:0007669"/>
    <property type="project" value="InterPro"/>
</dbReference>
<evidence type="ECO:0000259" key="2">
    <source>
        <dbReference type="PROSITE" id="PS50812"/>
    </source>
</evidence>
<keyword evidence="4" id="KW-1185">Reference proteome</keyword>
<evidence type="ECO:0000313" key="4">
    <source>
        <dbReference type="Proteomes" id="UP000198211"/>
    </source>
</evidence>
<feature type="domain" description="PWWP" evidence="2">
    <location>
        <begin position="151"/>
        <end position="215"/>
    </location>
</feature>
<evidence type="ECO:0000313" key="3">
    <source>
        <dbReference type="EMBL" id="OWZ14484.1"/>
    </source>
</evidence>
<dbReference type="OrthoDB" id="62853at2759"/>
<feature type="compositionally biased region" description="Basic and acidic residues" evidence="1">
    <location>
        <begin position="547"/>
        <end position="568"/>
    </location>
</feature>
<dbReference type="Proteomes" id="UP000198211">
    <property type="component" value="Unassembled WGS sequence"/>
</dbReference>
<feature type="region of interest" description="Disordered" evidence="1">
    <location>
        <begin position="508"/>
        <end position="568"/>
    </location>
</feature>
<feature type="compositionally biased region" description="Basic residues" evidence="1">
    <location>
        <begin position="102"/>
        <end position="121"/>
    </location>
</feature>
<reference evidence="4" key="1">
    <citation type="submission" date="2017-03" db="EMBL/GenBank/DDBJ databases">
        <title>Phytopthora megakarya and P. palmivora, two closely related causual agents of cacao black pod achieved similar genome size and gene model numbers by different mechanisms.</title>
        <authorList>
            <person name="Ali S."/>
            <person name="Shao J."/>
            <person name="Larry D.J."/>
            <person name="Kronmiller B."/>
            <person name="Shen D."/>
            <person name="Strem M.D."/>
            <person name="Melnick R.L."/>
            <person name="Guiltinan M.J."/>
            <person name="Tyler B.M."/>
            <person name="Meinhardt L.W."/>
            <person name="Bailey B.A."/>
        </authorList>
    </citation>
    <scope>NUCLEOTIDE SEQUENCE [LARGE SCALE GENOMIC DNA]</scope>
    <source>
        <strain evidence="4">zdho120</strain>
    </source>
</reference>
<dbReference type="STRING" id="4795.A0A225WAR0"/>
<feature type="region of interest" description="Disordered" evidence="1">
    <location>
        <begin position="581"/>
        <end position="608"/>
    </location>
</feature>
<proteinExistence type="predicted"/>
<evidence type="ECO:0000256" key="1">
    <source>
        <dbReference type="SAM" id="MobiDB-lite"/>
    </source>
</evidence>
<organism evidence="3 4">
    <name type="scientific">Phytophthora megakarya</name>
    <dbReference type="NCBI Taxonomy" id="4795"/>
    <lineage>
        <taxon>Eukaryota</taxon>
        <taxon>Sar</taxon>
        <taxon>Stramenopiles</taxon>
        <taxon>Oomycota</taxon>
        <taxon>Peronosporomycetes</taxon>
        <taxon>Peronosporales</taxon>
        <taxon>Peronosporaceae</taxon>
        <taxon>Phytophthora</taxon>
    </lineage>
</organism>
<dbReference type="Gene3D" id="1.10.472.30">
    <property type="entry name" value="Transcription elongation factor S-II, central domain"/>
    <property type="match status" value="1"/>
</dbReference>
<feature type="compositionally biased region" description="Basic residues" evidence="1">
    <location>
        <begin position="278"/>
        <end position="287"/>
    </location>
</feature>
<feature type="region of interest" description="Disordered" evidence="1">
    <location>
        <begin position="48"/>
        <end position="122"/>
    </location>
</feature>
<dbReference type="Pfam" id="PF00855">
    <property type="entry name" value="PWWP"/>
    <property type="match status" value="1"/>
</dbReference>
<dbReference type="Gene3D" id="2.30.30.140">
    <property type="match status" value="1"/>
</dbReference>
<dbReference type="SUPFAM" id="SSF63748">
    <property type="entry name" value="Tudor/PWWP/MBT"/>
    <property type="match status" value="1"/>
</dbReference>
<name>A0A225WAR0_9STRA</name>
<feature type="region of interest" description="Disordered" evidence="1">
    <location>
        <begin position="277"/>
        <end position="349"/>
    </location>
</feature>
<dbReference type="EMBL" id="NBNE01001329">
    <property type="protein sequence ID" value="OWZ14484.1"/>
    <property type="molecule type" value="Genomic_DNA"/>
</dbReference>
<dbReference type="SUPFAM" id="SSF46942">
    <property type="entry name" value="Elongation factor TFIIS domain 2"/>
    <property type="match status" value="1"/>
</dbReference>
<dbReference type="CDD" id="cd05162">
    <property type="entry name" value="PWWP"/>
    <property type="match status" value="1"/>
</dbReference>
<dbReference type="InterPro" id="IPR036575">
    <property type="entry name" value="TFIIS_cen_dom_sf"/>
</dbReference>
<feature type="compositionally biased region" description="Basic and acidic residues" evidence="1">
    <location>
        <begin position="79"/>
        <end position="90"/>
    </location>
</feature>
<dbReference type="SMART" id="SM00293">
    <property type="entry name" value="PWWP"/>
    <property type="match status" value="1"/>
</dbReference>
<protein>
    <recommendedName>
        <fullName evidence="2">PWWP domain-containing protein</fullName>
    </recommendedName>
</protein>
<dbReference type="AlphaFoldDB" id="A0A225WAR0"/>
<accession>A0A225WAR0</accession>
<dbReference type="InterPro" id="IPR000313">
    <property type="entry name" value="PWWP_dom"/>
</dbReference>
<comment type="caution">
    <text evidence="3">The sequence shown here is derived from an EMBL/GenBank/DDBJ whole genome shotgun (WGS) entry which is preliminary data.</text>
</comment>